<feature type="compositionally biased region" description="Basic and acidic residues" evidence="1">
    <location>
        <begin position="1"/>
        <end position="19"/>
    </location>
</feature>
<organism evidence="2">
    <name type="scientific">marine sediment metagenome</name>
    <dbReference type="NCBI Taxonomy" id="412755"/>
    <lineage>
        <taxon>unclassified sequences</taxon>
        <taxon>metagenomes</taxon>
        <taxon>ecological metagenomes</taxon>
    </lineage>
</organism>
<dbReference type="AlphaFoldDB" id="X1L087"/>
<accession>X1L087</accession>
<evidence type="ECO:0000256" key="1">
    <source>
        <dbReference type="SAM" id="MobiDB-lite"/>
    </source>
</evidence>
<proteinExistence type="predicted"/>
<feature type="non-terminal residue" evidence="2">
    <location>
        <position position="1"/>
    </location>
</feature>
<dbReference type="EMBL" id="BARV01003866">
    <property type="protein sequence ID" value="GAI12737.1"/>
    <property type="molecule type" value="Genomic_DNA"/>
</dbReference>
<reference evidence="2" key="1">
    <citation type="journal article" date="2014" name="Front. Microbiol.">
        <title>High frequency of phylogenetically diverse reductive dehalogenase-homologous genes in deep subseafloor sedimentary metagenomes.</title>
        <authorList>
            <person name="Kawai M."/>
            <person name="Futagami T."/>
            <person name="Toyoda A."/>
            <person name="Takaki Y."/>
            <person name="Nishi S."/>
            <person name="Hori S."/>
            <person name="Arai W."/>
            <person name="Tsubouchi T."/>
            <person name="Morono Y."/>
            <person name="Uchiyama I."/>
            <person name="Ito T."/>
            <person name="Fujiyama A."/>
            <person name="Inagaki F."/>
            <person name="Takami H."/>
        </authorList>
    </citation>
    <scope>NUCLEOTIDE SEQUENCE</scope>
    <source>
        <strain evidence="2">Expedition CK06-06</strain>
    </source>
</reference>
<name>X1L087_9ZZZZ</name>
<gene>
    <name evidence="2" type="ORF">S06H3_08970</name>
</gene>
<evidence type="ECO:0000313" key="2">
    <source>
        <dbReference type="EMBL" id="GAI12737.1"/>
    </source>
</evidence>
<comment type="caution">
    <text evidence="2">The sequence shown here is derived from an EMBL/GenBank/DDBJ whole genome shotgun (WGS) entry which is preliminary data.</text>
</comment>
<protein>
    <submittedName>
        <fullName evidence="2">Uncharacterized protein</fullName>
    </submittedName>
</protein>
<sequence>ERTQGAKEKRTPPKPHFTDELPAVDVSQHHIIDDNPAIPSDEVVTPDEVIPPESPDE</sequence>
<feature type="region of interest" description="Disordered" evidence="1">
    <location>
        <begin position="1"/>
        <end position="57"/>
    </location>
</feature>